<dbReference type="PROSITE" id="PS01124">
    <property type="entry name" value="HTH_ARAC_FAMILY_2"/>
    <property type="match status" value="1"/>
</dbReference>
<evidence type="ECO:0000313" key="6">
    <source>
        <dbReference type="Proteomes" id="UP000198379"/>
    </source>
</evidence>
<evidence type="ECO:0000256" key="3">
    <source>
        <dbReference type="ARBA" id="ARBA00023163"/>
    </source>
</evidence>
<evidence type="ECO:0000256" key="1">
    <source>
        <dbReference type="ARBA" id="ARBA00023015"/>
    </source>
</evidence>
<name>A0A238Z8E8_9FLAO</name>
<gene>
    <name evidence="5" type="ORF">SAMN06265376_10315</name>
</gene>
<keyword evidence="1" id="KW-0805">Transcription regulation</keyword>
<feature type="domain" description="HTH araC/xylS-type" evidence="4">
    <location>
        <begin position="176"/>
        <end position="273"/>
    </location>
</feature>
<accession>A0A238Z8E8</accession>
<dbReference type="GO" id="GO:0003700">
    <property type="term" value="F:DNA-binding transcription factor activity"/>
    <property type="evidence" value="ECO:0007669"/>
    <property type="project" value="InterPro"/>
</dbReference>
<dbReference type="AlphaFoldDB" id="A0A238Z8E8"/>
<keyword evidence="3" id="KW-0804">Transcription</keyword>
<evidence type="ECO:0000313" key="5">
    <source>
        <dbReference type="EMBL" id="SNR79392.1"/>
    </source>
</evidence>
<dbReference type="InterPro" id="IPR009057">
    <property type="entry name" value="Homeodomain-like_sf"/>
</dbReference>
<dbReference type="RefSeq" id="WP_089371354.1">
    <property type="nucleotide sequence ID" value="NZ_BMEP01000001.1"/>
</dbReference>
<dbReference type="Pfam" id="PF12833">
    <property type="entry name" value="HTH_18"/>
    <property type="match status" value="1"/>
</dbReference>
<protein>
    <submittedName>
        <fullName evidence="5">AraC-type DNA-binding protein</fullName>
    </submittedName>
</protein>
<evidence type="ECO:0000259" key="4">
    <source>
        <dbReference type="PROSITE" id="PS01124"/>
    </source>
</evidence>
<keyword evidence="6" id="KW-1185">Reference proteome</keyword>
<organism evidence="5 6">
    <name type="scientific">Dokdonia pacifica</name>
    <dbReference type="NCBI Taxonomy" id="1627892"/>
    <lineage>
        <taxon>Bacteria</taxon>
        <taxon>Pseudomonadati</taxon>
        <taxon>Bacteroidota</taxon>
        <taxon>Flavobacteriia</taxon>
        <taxon>Flavobacteriales</taxon>
        <taxon>Flavobacteriaceae</taxon>
        <taxon>Dokdonia</taxon>
    </lineage>
</organism>
<dbReference type="InterPro" id="IPR018060">
    <property type="entry name" value="HTH_AraC"/>
</dbReference>
<dbReference type="Proteomes" id="UP000198379">
    <property type="component" value="Unassembled WGS sequence"/>
</dbReference>
<dbReference type="PANTHER" id="PTHR43280">
    <property type="entry name" value="ARAC-FAMILY TRANSCRIPTIONAL REGULATOR"/>
    <property type="match status" value="1"/>
</dbReference>
<dbReference type="Gene3D" id="1.10.10.60">
    <property type="entry name" value="Homeodomain-like"/>
    <property type="match status" value="1"/>
</dbReference>
<dbReference type="SUPFAM" id="SSF46689">
    <property type="entry name" value="Homeodomain-like"/>
    <property type="match status" value="1"/>
</dbReference>
<reference evidence="5 6" key="1">
    <citation type="submission" date="2017-06" db="EMBL/GenBank/DDBJ databases">
        <authorList>
            <person name="Kim H.J."/>
            <person name="Triplett B.A."/>
        </authorList>
    </citation>
    <scope>NUCLEOTIDE SEQUENCE [LARGE SCALE GENOMIC DNA]</scope>
    <source>
        <strain evidence="5 6">DSM 25597</strain>
    </source>
</reference>
<keyword evidence="2 5" id="KW-0238">DNA-binding</keyword>
<dbReference type="EMBL" id="FZNY01000003">
    <property type="protein sequence ID" value="SNR79392.1"/>
    <property type="molecule type" value="Genomic_DNA"/>
</dbReference>
<dbReference type="OrthoDB" id="2666928at2"/>
<sequence length="280" mass="32689">MKKQFSEFTTSAVFYYGDEEILSPYLESKPLSLFTFIWAQKNPVSLKLDQVDFTLEPGQIIALTPLHHLQYIEGNAVVYQFNREFYCIKDHDKEVGCVGILFYGNSELPVVTLEEDQKRKLQMLHEVFLEELETKDSIQAEMLRLLMARFIIKITRLIKSQGHYGQVHDEKLEIIRMFTFLVEWHFRKEHSVSFYAAQLNKSPKTISNYFSKFDKTPLQIIHDRIVLEAKRLLTYTDKSAKEIAFEVGFQDASHLSRLFKKQTGESPSAFKNKTKQLVTA</sequence>
<dbReference type="PANTHER" id="PTHR43280:SF32">
    <property type="entry name" value="TRANSCRIPTIONAL REGULATORY PROTEIN"/>
    <property type="match status" value="1"/>
</dbReference>
<proteinExistence type="predicted"/>
<dbReference type="GO" id="GO:0043565">
    <property type="term" value="F:sequence-specific DNA binding"/>
    <property type="evidence" value="ECO:0007669"/>
    <property type="project" value="InterPro"/>
</dbReference>
<dbReference type="SMART" id="SM00342">
    <property type="entry name" value="HTH_ARAC"/>
    <property type="match status" value="1"/>
</dbReference>
<evidence type="ECO:0000256" key="2">
    <source>
        <dbReference type="ARBA" id="ARBA00023125"/>
    </source>
</evidence>